<dbReference type="eggNOG" id="COG2367">
    <property type="taxonomic scope" value="Bacteria"/>
</dbReference>
<dbReference type="MEROPS" id="S11.A01"/>
<dbReference type="AlphaFoldDB" id="K4LID4"/>
<sequence length="308" mass="33943">MPGDRKAPTPGRRKILAVVALLALVMLAFAVGRMVGPQALKPLASRPDYGELRKELADHLKTLPGTYGVYFKDLASGEEFGINERVPIPPASAIKLPVVLYLYEQVAKGELDWNDRVRYRKSTDYQDGAGDLQFTARDGDTYSLRCLATISMVISDNIAHNMLVRHLGYDNVMNFIRRLGPDTTRPFGSASTTARDMGAFLEELIDFASREPEQGARLLNDLAHTVYHVGLPGKLPPKLVVSHKEGSINGVATDVGIVFSRRPYILVVLSKGIPDEDTGFRNIAEISRIVYNYQQRLPAATVPGLPQI</sequence>
<dbReference type="KEGG" id="tpz:Tph_c24840"/>
<evidence type="ECO:0000259" key="1">
    <source>
        <dbReference type="Pfam" id="PF13354"/>
    </source>
</evidence>
<evidence type="ECO:0000313" key="3">
    <source>
        <dbReference type="Proteomes" id="UP000000467"/>
    </source>
</evidence>
<protein>
    <submittedName>
        <fullName evidence="2">Putative beta-lactamase-like protein</fullName>
    </submittedName>
</protein>
<accession>K4LID4</accession>
<keyword evidence="3" id="KW-1185">Reference proteome</keyword>
<dbReference type="RefSeq" id="WP_015051520.1">
    <property type="nucleotide sequence ID" value="NC_018870.1"/>
</dbReference>
<dbReference type="Pfam" id="PF13354">
    <property type="entry name" value="Beta-lactamase2"/>
    <property type="match status" value="1"/>
</dbReference>
<dbReference type="InterPro" id="IPR045155">
    <property type="entry name" value="Beta-lactam_cat"/>
</dbReference>
<dbReference type="Proteomes" id="UP000000467">
    <property type="component" value="Chromosome"/>
</dbReference>
<dbReference type="GO" id="GO:0008800">
    <property type="term" value="F:beta-lactamase activity"/>
    <property type="evidence" value="ECO:0007669"/>
    <property type="project" value="InterPro"/>
</dbReference>
<dbReference type="GO" id="GO:0046677">
    <property type="term" value="P:response to antibiotic"/>
    <property type="evidence" value="ECO:0007669"/>
    <property type="project" value="InterPro"/>
</dbReference>
<dbReference type="EMBL" id="CP003732">
    <property type="protein sequence ID" value="AFV12658.1"/>
    <property type="molecule type" value="Genomic_DNA"/>
</dbReference>
<dbReference type="PANTHER" id="PTHR35333:SF4">
    <property type="entry name" value="SLR0121 PROTEIN"/>
    <property type="match status" value="1"/>
</dbReference>
<gene>
    <name evidence="2" type="ordered locus">Tph_c24840</name>
</gene>
<dbReference type="OrthoDB" id="9775096at2"/>
<dbReference type="PANTHER" id="PTHR35333">
    <property type="entry name" value="BETA-LACTAMASE"/>
    <property type="match status" value="1"/>
</dbReference>
<dbReference type="GO" id="GO:0030655">
    <property type="term" value="P:beta-lactam antibiotic catabolic process"/>
    <property type="evidence" value="ECO:0007669"/>
    <property type="project" value="InterPro"/>
</dbReference>
<reference evidence="2 3" key="1">
    <citation type="journal article" date="2012" name="BMC Genomics">
        <title>Genome-guided analysis of physiological and morphological traits of the fermentative acetate oxidizer Thermacetogenium phaeum.</title>
        <authorList>
            <person name="Oehler D."/>
            <person name="Poehlein A."/>
            <person name="Leimbach A."/>
            <person name="Muller N."/>
            <person name="Daniel R."/>
            <person name="Gottschalk G."/>
            <person name="Schink B."/>
        </authorList>
    </citation>
    <scope>NUCLEOTIDE SEQUENCE [LARGE SCALE GENOMIC DNA]</scope>
    <source>
        <strain evidence="3">ATCC BAA-254 / DSM 26808 / PB</strain>
    </source>
</reference>
<dbReference type="InterPro" id="IPR000871">
    <property type="entry name" value="Beta-lactam_class-A"/>
</dbReference>
<dbReference type="Gene3D" id="3.40.710.10">
    <property type="entry name" value="DD-peptidase/beta-lactamase superfamily"/>
    <property type="match status" value="1"/>
</dbReference>
<proteinExistence type="predicted"/>
<dbReference type="SUPFAM" id="SSF56601">
    <property type="entry name" value="beta-lactamase/transpeptidase-like"/>
    <property type="match status" value="1"/>
</dbReference>
<feature type="domain" description="Beta-lactamase class A catalytic" evidence="1">
    <location>
        <begin position="68"/>
        <end position="269"/>
    </location>
</feature>
<dbReference type="STRING" id="1089553.Tph_c24840"/>
<evidence type="ECO:0000313" key="2">
    <source>
        <dbReference type="EMBL" id="AFV12658.1"/>
    </source>
</evidence>
<organism evidence="2 3">
    <name type="scientific">Thermacetogenium phaeum (strain ATCC BAA-254 / DSM 26808 / PB)</name>
    <dbReference type="NCBI Taxonomy" id="1089553"/>
    <lineage>
        <taxon>Bacteria</taxon>
        <taxon>Bacillati</taxon>
        <taxon>Bacillota</taxon>
        <taxon>Clostridia</taxon>
        <taxon>Thermoanaerobacterales</taxon>
        <taxon>Thermoanaerobacteraceae</taxon>
        <taxon>Thermacetogenium</taxon>
    </lineage>
</organism>
<dbReference type="HOGENOM" id="CLU_031960_9_1_9"/>
<name>K4LID4_THEPS</name>
<dbReference type="InterPro" id="IPR012338">
    <property type="entry name" value="Beta-lactam/transpept-like"/>
</dbReference>